<keyword evidence="8 14" id="KW-0472">Membrane</keyword>
<keyword evidence="7" id="KW-0443">Lipid metabolism</keyword>
<dbReference type="PIRSF" id="PIRSF000847">
    <property type="entry name" value="Phos_ph_gly_syn"/>
    <property type="match status" value="1"/>
</dbReference>
<evidence type="ECO:0000256" key="11">
    <source>
        <dbReference type="NCBIfam" id="TIGR00560"/>
    </source>
</evidence>
<dbReference type="InterPro" id="IPR050324">
    <property type="entry name" value="CDP-alcohol_PTase-I"/>
</dbReference>
<dbReference type="GO" id="GO:0016020">
    <property type="term" value="C:membrane"/>
    <property type="evidence" value="ECO:0007669"/>
    <property type="project" value="UniProtKB-SubCell"/>
</dbReference>
<feature type="region of interest" description="Disordered" evidence="13">
    <location>
        <begin position="1"/>
        <end position="27"/>
    </location>
</feature>
<keyword evidence="10" id="KW-1208">Phospholipid metabolism</keyword>
<evidence type="ECO:0000256" key="7">
    <source>
        <dbReference type="ARBA" id="ARBA00023098"/>
    </source>
</evidence>
<feature type="transmembrane region" description="Helical" evidence="14">
    <location>
        <begin position="34"/>
        <end position="54"/>
    </location>
</feature>
<evidence type="ECO:0000256" key="1">
    <source>
        <dbReference type="ARBA" id="ARBA00004141"/>
    </source>
</evidence>
<evidence type="ECO:0000256" key="5">
    <source>
        <dbReference type="ARBA" id="ARBA00022692"/>
    </source>
</evidence>
<dbReference type="Proteomes" id="UP000250434">
    <property type="component" value="Chromosome"/>
</dbReference>
<dbReference type="GO" id="GO:0008444">
    <property type="term" value="F:CDP-diacylglycerol-glycerol-3-phosphate 3-phosphatidyltransferase activity"/>
    <property type="evidence" value="ECO:0007669"/>
    <property type="project" value="UniProtKB-UniRule"/>
</dbReference>
<evidence type="ECO:0000256" key="2">
    <source>
        <dbReference type="ARBA" id="ARBA00010441"/>
    </source>
</evidence>
<evidence type="ECO:0000256" key="6">
    <source>
        <dbReference type="ARBA" id="ARBA00022989"/>
    </source>
</evidence>
<dbReference type="PANTHER" id="PTHR14269">
    <property type="entry name" value="CDP-DIACYLGLYCEROL--GLYCEROL-3-PHOSPHATE 3-PHOSPHATIDYLTRANSFERASE-RELATED"/>
    <property type="match status" value="1"/>
</dbReference>
<evidence type="ECO:0000313" key="15">
    <source>
        <dbReference type="EMBL" id="AXB48087.1"/>
    </source>
</evidence>
<evidence type="ECO:0000313" key="16">
    <source>
        <dbReference type="Proteomes" id="UP000250434"/>
    </source>
</evidence>
<evidence type="ECO:0000256" key="14">
    <source>
        <dbReference type="SAM" id="Phobius"/>
    </source>
</evidence>
<keyword evidence="16" id="KW-1185">Reference proteome</keyword>
<organism evidence="15 16">
    <name type="scientific">Amycolatopsis albispora</name>
    <dbReference type="NCBI Taxonomy" id="1804986"/>
    <lineage>
        <taxon>Bacteria</taxon>
        <taxon>Bacillati</taxon>
        <taxon>Actinomycetota</taxon>
        <taxon>Actinomycetes</taxon>
        <taxon>Pseudonocardiales</taxon>
        <taxon>Pseudonocardiaceae</taxon>
        <taxon>Amycolatopsis</taxon>
    </lineage>
</organism>
<dbReference type="InterPro" id="IPR048254">
    <property type="entry name" value="CDP_ALCOHOL_P_TRANSF_CS"/>
</dbReference>
<evidence type="ECO:0000256" key="10">
    <source>
        <dbReference type="ARBA" id="ARBA00023264"/>
    </source>
</evidence>
<gene>
    <name evidence="15" type="ORF">A4R43_41300</name>
</gene>
<keyword evidence="4 12" id="KW-0808">Transferase</keyword>
<evidence type="ECO:0000256" key="3">
    <source>
        <dbReference type="ARBA" id="ARBA00022516"/>
    </source>
</evidence>
<dbReference type="EC" id="2.7.8.5" evidence="11"/>
<dbReference type="OrthoDB" id="9796672at2"/>
<dbReference type="GO" id="GO:0046474">
    <property type="term" value="P:glycerophospholipid biosynthetic process"/>
    <property type="evidence" value="ECO:0007669"/>
    <property type="project" value="TreeGrafter"/>
</dbReference>
<dbReference type="InterPro" id="IPR043130">
    <property type="entry name" value="CDP-OH_PTrfase_TM_dom"/>
</dbReference>
<dbReference type="EMBL" id="CP015163">
    <property type="protein sequence ID" value="AXB48087.1"/>
    <property type="molecule type" value="Genomic_DNA"/>
</dbReference>
<evidence type="ECO:0000256" key="12">
    <source>
        <dbReference type="RuleBase" id="RU003750"/>
    </source>
</evidence>
<evidence type="ECO:0000256" key="8">
    <source>
        <dbReference type="ARBA" id="ARBA00023136"/>
    </source>
</evidence>
<dbReference type="NCBIfam" id="TIGR00560">
    <property type="entry name" value="pgsA"/>
    <property type="match status" value="1"/>
</dbReference>
<dbReference type="AlphaFoldDB" id="A0A344LJ63"/>
<protein>
    <recommendedName>
        <fullName evidence="11">CDP-diacylglycerol--glycerol-3-phosphate 3-phosphatidyltransferase</fullName>
        <ecNumber evidence="11">2.7.8.5</ecNumber>
    </recommendedName>
</protein>
<keyword evidence="5 14" id="KW-0812">Transmembrane</keyword>
<evidence type="ECO:0000256" key="4">
    <source>
        <dbReference type="ARBA" id="ARBA00022679"/>
    </source>
</evidence>
<dbReference type="UniPathway" id="UPA00085"/>
<name>A0A344LJ63_9PSEU</name>
<keyword evidence="9" id="KW-0594">Phospholipid biosynthesis</keyword>
<evidence type="ECO:0000256" key="9">
    <source>
        <dbReference type="ARBA" id="ARBA00023209"/>
    </source>
</evidence>
<dbReference type="PROSITE" id="PS00379">
    <property type="entry name" value="CDP_ALCOHOL_P_TRANSF"/>
    <property type="match status" value="1"/>
</dbReference>
<dbReference type="InterPro" id="IPR004570">
    <property type="entry name" value="Phosphatidylglycerol_P_synth"/>
</dbReference>
<dbReference type="Pfam" id="PF01066">
    <property type="entry name" value="CDP-OH_P_transf"/>
    <property type="match status" value="1"/>
</dbReference>
<accession>A0A344LJ63</accession>
<dbReference type="Gene3D" id="1.20.120.1760">
    <property type="match status" value="1"/>
</dbReference>
<dbReference type="RefSeq" id="WP_113697156.1">
    <property type="nucleotide sequence ID" value="NZ_CP015163.1"/>
</dbReference>
<reference evidence="15 16" key="1">
    <citation type="submission" date="2016-04" db="EMBL/GenBank/DDBJ databases">
        <title>Complete genome sequence and analysis of deep-sea sediment isolate, Amycolatopsis sp. WP1.</title>
        <authorList>
            <person name="Wang H."/>
            <person name="Chen S."/>
            <person name="Wu Q."/>
        </authorList>
    </citation>
    <scope>NUCLEOTIDE SEQUENCE [LARGE SCALE GENOMIC DNA]</scope>
    <source>
        <strain evidence="15 16">WP1</strain>
    </source>
</reference>
<sequence length="216" mass="22801">MSAAPSEPAEGETGPPRPRSAELPEPTPVPTLNVANLLTLSRLVLVPLFVAALFAGDGTDTFWRAVATALFAVASFTDQVDGWVARKYGLITDFGKIADPIADKALIGAALVGLSLLGELGWWVTIVIAVREIGVTLLRFWVIRHGVIPASRGGKAKTMAQIAALTVYLLPLPSSVDFIGWVLMGVALVLTVVTGIDYLVRALKLRALGDRTGSSS</sequence>
<comment type="subcellular location">
    <subcellularLocation>
        <location evidence="1">Membrane</location>
        <topology evidence="1">Multi-pass membrane protein</topology>
    </subcellularLocation>
</comment>
<keyword evidence="3" id="KW-0444">Lipid biosynthesis</keyword>
<feature type="transmembrane region" description="Helical" evidence="14">
    <location>
        <begin position="178"/>
        <end position="200"/>
    </location>
</feature>
<evidence type="ECO:0000256" key="13">
    <source>
        <dbReference type="SAM" id="MobiDB-lite"/>
    </source>
</evidence>
<dbReference type="PANTHER" id="PTHR14269:SF52">
    <property type="entry name" value="PHOSPHATIDYLGLYCEROPHOSPHATE SYNTHASE-RELATED"/>
    <property type="match status" value="1"/>
</dbReference>
<dbReference type="InterPro" id="IPR000462">
    <property type="entry name" value="CDP-OH_P_trans"/>
</dbReference>
<dbReference type="KEGG" id="aab:A4R43_41300"/>
<keyword evidence="6 14" id="KW-1133">Transmembrane helix</keyword>
<comment type="similarity">
    <text evidence="2 12">Belongs to the CDP-alcohol phosphatidyltransferase class-I family.</text>
</comment>
<proteinExistence type="inferred from homology"/>